<accession>A0A0F2MID2</accession>
<dbReference type="GeneID" id="27667922"/>
<sequence>MAPQPASRCCRAVRSHLTSSPGASTSATALDGIWITDLVLARAFSHYCRIAAPPASTTTTRRFASNVPGPLESRRRLGKRQMTDQLSSQLSLGPGGPLLPAWGLPNAPDLREWTWSPPRRAQELSEQNVVSSRQVQDNSSRGRLRESSTSVFPAWLAGFGGEQPVPEAASPAESIEPMQRSMAAQLMFTKVQTWRESISTLSEKDFSRRLDDICRDLQSHLALAAMTVDESREAVGLIWKGLSDKEGEHALQTNASKLYSAVLEGIRACRLLNASDYGVTFWRDLYVYVSQLLPNSSSRNNRRSRSPWVMTMALETLLATPSQFLTSVADLLPPHLCAVFVNQNLATSTLTETRNAAAESSHTLTRAKAQEIADALEHIDLVQHDKLIDATTNLLVAASLPSSNSGRPDPKISATNHTITTPSSTIPGWLLTLAHMPSVRQDCLFKTMSQLQSSASQAQVETTQVATTAQTTQTTQDAQEEPRKLVLAATETETETATAASNNAWHMRSAHLGHVDLCELLLAQWISRGYVTQQVRRSFEQTMAALASQDVTAAYDHPCALAALALAVFWPKHSRGQCVALYVSLLRGLREKLGREAPDVLVESLNALLAHMQSAQSSESSQSSERSESVQAGLPSFPPNTFYESLAWAIGDLETAIQLHEMYTSTIPLQTPPPAQPYWNIGFWDKFANDLGTALDAGKLSPGQVSHALDLLPRSKGTPVSHAMNASQDPAKLSKSKSKPKSKSKSNGTYKPAKELGAATVGLIEKLAMHFALAPNLVPRRALRGVELCWAILASNTSKAEKARLQGMKHSLPLPVSMPAPSLPLASPTVLRALFHLITRDLDDALPGRTSRLRWFLAIVTRERGMKAAAECERALVRWRGAVKEHHKQEAMRIRRGN</sequence>
<dbReference type="RefSeq" id="XP_016592114.1">
    <property type="nucleotide sequence ID" value="XM_016732645.1"/>
</dbReference>
<dbReference type="KEGG" id="ssck:SPSK_05937"/>
<reference evidence="2 3" key="1">
    <citation type="journal article" date="2014" name="BMC Genomics">
        <title>Comparative genomics of the major fungal agents of human and animal Sporotrichosis: Sporothrix schenckii and Sporothrix brasiliensis.</title>
        <authorList>
            <person name="Teixeira M.M."/>
            <person name="de Almeida L.G."/>
            <person name="Kubitschek-Barreira P."/>
            <person name="Alves F.L."/>
            <person name="Kioshima E.S."/>
            <person name="Abadio A.K."/>
            <person name="Fernandes L."/>
            <person name="Derengowski L.S."/>
            <person name="Ferreira K.S."/>
            <person name="Souza R.C."/>
            <person name="Ruiz J.C."/>
            <person name="de Andrade N.C."/>
            <person name="Paes H.C."/>
            <person name="Nicola A.M."/>
            <person name="Albuquerque P."/>
            <person name="Gerber A.L."/>
            <person name="Martins V.P."/>
            <person name="Peconick L.D."/>
            <person name="Neto A.V."/>
            <person name="Chaucanez C.B."/>
            <person name="Silva P.A."/>
            <person name="Cunha O.L."/>
            <person name="de Oliveira F.F."/>
            <person name="dos Santos T.C."/>
            <person name="Barros A.L."/>
            <person name="Soares M.A."/>
            <person name="de Oliveira L.M."/>
            <person name="Marini M.M."/>
            <person name="Villalobos-Duno H."/>
            <person name="Cunha M.M."/>
            <person name="de Hoog S."/>
            <person name="da Silveira J.F."/>
            <person name="Henrissat B."/>
            <person name="Nino-Vega G.A."/>
            <person name="Cisalpino P.S."/>
            <person name="Mora-Montes H.M."/>
            <person name="Almeida S.R."/>
            <person name="Stajich J.E."/>
            <person name="Lopes-Bezerra L.M."/>
            <person name="Vasconcelos A.T."/>
            <person name="Felipe M.S."/>
        </authorList>
    </citation>
    <scope>NUCLEOTIDE SEQUENCE [LARGE SCALE GENOMIC DNA]</scope>
    <source>
        <strain evidence="2 3">1099-18</strain>
    </source>
</reference>
<feature type="compositionally biased region" description="Basic residues" evidence="1">
    <location>
        <begin position="734"/>
        <end position="744"/>
    </location>
</feature>
<proteinExistence type="predicted"/>
<feature type="region of interest" description="Disordered" evidence="1">
    <location>
        <begin position="59"/>
        <end position="103"/>
    </location>
</feature>
<dbReference type="AlphaFoldDB" id="A0A0F2MID2"/>
<evidence type="ECO:0000313" key="3">
    <source>
        <dbReference type="Proteomes" id="UP000033710"/>
    </source>
</evidence>
<feature type="region of interest" description="Disordered" evidence="1">
    <location>
        <begin position="616"/>
        <end position="635"/>
    </location>
</feature>
<feature type="region of interest" description="Disordered" evidence="1">
    <location>
        <begin position="714"/>
        <end position="751"/>
    </location>
</feature>
<protein>
    <submittedName>
        <fullName evidence="2">Uncharacterized protein</fullName>
    </submittedName>
</protein>
<reference evidence="2 3" key="2">
    <citation type="journal article" date="2015" name="Eukaryot. Cell">
        <title>Asexual propagation of a virulent clone complex in a human and feline outbreak of sporotrichosis.</title>
        <authorList>
            <person name="Teixeira Mde M."/>
            <person name="Rodrigues A.M."/>
            <person name="Tsui C.K."/>
            <person name="de Almeida L.G."/>
            <person name="Van Diepeningen A.D."/>
            <person name="van den Ende B.G."/>
            <person name="Fernandes G.F."/>
            <person name="Kano R."/>
            <person name="Hamelin R.C."/>
            <person name="Lopes-Bezerra L.M."/>
            <person name="Vasconcelos A.T."/>
            <person name="de Hoog S."/>
            <person name="de Camargo Z.P."/>
            <person name="Felipe M.S."/>
        </authorList>
    </citation>
    <scope>NUCLEOTIDE SEQUENCE [LARGE SCALE GENOMIC DNA]</scope>
    <source>
        <strain evidence="2 3">1099-18</strain>
    </source>
</reference>
<name>A0A0F2MID2_SPOSC</name>
<evidence type="ECO:0000256" key="1">
    <source>
        <dbReference type="SAM" id="MobiDB-lite"/>
    </source>
</evidence>
<evidence type="ECO:0000313" key="2">
    <source>
        <dbReference type="EMBL" id="KJR89438.1"/>
    </source>
</evidence>
<dbReference type="Proteomes" id="UP000033710">
    <property type="component" value="Unassembled WGS sequence"/>
</dbReference>
<dbReference type="VEuPathDB" id="FungiDB:SPSK_05937"/>
<organism evidence="2 3">
    <name type="scientific">Sporothrix schenckii 1099-18</name>
    <dbReference type="NCBI Taxonomy" id="1397361"/>
    <lineage>
        <taxon>Eukaryota</taxon>
        <taxon>Fungi</taxon>
        <taxon>Dikarya</taxon>
        <taxon>Ascomycota</taxon>
        <taxon>Pezizomycotina</taxon>
        <taxon>Sordariomycetes</taxon>
        <taxon>Sordariomycetidae</taxon>
        <taxon>Ophiostomatales</taxon>
        <taxon>Ophiostomataceae</taxon>
        <taxon>Sporothrix</taxon>
    </lineage>
</organism>
<feature type="region of interest" description="Disordered" evidence="1">
    <location>
        <begin position="122"/>
        <end position="145"/>
    </location>
</feature>
<dbReference type="OrthoDB" id="5428038at2759"/>
<dbReference type="EMBL" id="AXCR01000001">
    <property type="protein sequence ID" value="KJR89438.1"/>
    <property type="molecule type" value="Genomic_DNA"/>
</dbReference>
<gene>
    <name evidence="2" type="ORF">SPSK_05937</name>
</gene>
<comment type="caution">
    <text evidence="2">The sequence shown here is derived from an EMBL/GenBank/DDBJ whole genome shotgun (WGS) entry which is preliminary data.</text>
</comment>
<feature type="compositionally biased region" description="Polar residues" evidence="1">
    <location>
        <begin position="124"/>
        <end position="145"/>
    </location>
</feature>